<reference evidence="6" key="1">
    <citation type="submission" date="2010-12" db="EMBL/GenBank/DDBJ databases">
        <authorList>
            <person name="Qian Y.-Q."/>
            <person name="Li Y."/>
            <person name="Yang F."/>
            <person name="Yu Y.-Q."/>
            <person name="Yang J.-S."/>
            <person name="Yang W.-J."/>
        </authorList>
    </citation>
    <scope>NUCLEOTIDE SEQUENCE</scope>
    <source>
        <tissue evidence="6">Male reproductive tract</tissue>
    </source>
</reference>
<dbReference type="PANTHER" id="PTHR10913:SF45">
    <property type="entry name" value="FOLLISTATIN, ISOFORM A-RELATED"/>
    <property type="match status" value="1"/>
</dbReference>
<evidence type="ECO:0000313" key="6">
    <source>
        <dbReference type="EMBL" id="AEW24506.1"/>
    </source>
</evidence>
<dbReference type="SUPFAM" id="SSF100895">
    <property type="entry name" value="Kazal-type serine protease inhibitors"/>
    <property type="match status" value="4"/>
</dbReference>
<sequence length="234" mass="24936">MRGSVVVAMVAVMVLMVTGQHSVLASPPCDGRSCPEIYQPVCGTDGKTYDNDCYFSIAKCKNRRLRKLHQGACGQQQKDCPGICTADYRPVCGSDGKTYGNLCALEAEKRCVNPKLTFVSNGECPSNCPGICTLEYAPVCGSDGKTYGNLCALEAEKRCNNPQLTLVSKGECPKQQLECPRFCPAVFAPVCGSDGKTYSNSCVLGVEAACNNKPNLYQVSDGPCGSGPAKTSKW</sequence>
<feature type="domain" description="Kazal-like" evidence="5">
    <location>
        <begin position="173"/>
        <end position="226"/>
    </location>
</feature>
<dbReference type="Gene3D" id="3.30.60.30">
    <property type="match status" value="4"/>
</dbReference>
<dbReference type="OrthoDB" id="126772at2759"/>
<keyword evidence="3" id="KW-1015">Disulfide bond</keyword>
<dbReference type="SMART" id="SM00280">
    <property type="entry name" value="KAZAL"/>
    <property type="match status" value="4"/>
</dbReference>
<dbReference type="PANTHER" id="PTHR10913">
    <property type="entry name" value="FOLLISTATIN-RELATED"/>
    <property type="match status" value="1"/>
</dbReference>
<accession>H6TBL5</accession>
<feature type="domain" description="Kazal-like" evidence="5">
    <location>
        <begin position="23"/>
        <end position="75"/>
    </location>
</feature>
<evidence type="ECO:0000259" key="5">
    <source>
        <dbReference type="PROSITE" id="PS51465"/>
    </source>
</evidence>
<name>H6TBL5_ERISI</name>
<feature type="domain" description="Kazal-like" evidence="5">
    <location>
        <begin position="76"/>
        <end position="126"/>
    </location>
</feature>
<feature type="chain" id="PRO_5003606965" evidence="4">
    <location>
        <begin position="26"/>
        <end position="234"/>
    </location>
</feature>
<protein>
    <submittedName>
        <fullName evidence="6">Kazal-type protease inhibitor</fullName>
    </submittedName>
</protein>
<dbReference type="CDD" id="cd00104">
    <property type="entry name" value="KAZAL_FS"/>
    <property type="match status" value="4"/>
</dbReference>
<reference evidence="6" key="2">
    <citation type="journal article" date="2012" name="Fish Shellfish Immunol.">
        <title>Two Kazal-type protease inhibitors from Macrobrachium nipponense and Eriocheir sinensis: Comparative analysis of structure and activities.</title>
        <authorList>
            <person name="Qian Y.Q."/>
            <person name="Li Y."/>
            <person name="Yang F."/>
            <person name="Yu Y.Q."/>
            <person name="Yang J.S."/>
            <person name="Yang W.J."/>
        </authorList>
    </citation>
    <scope>NUCLEOTIDE SEQUENCE</scope>
    <source>
        <tissue evidence="6">Male reproductive tract</tissue>
    </source>
</reference>
<dbReference type="PROSITE" id="PS51465">
    <property type="entry name" value="KAZAL_2"/>
    <property type="match status" value="4"/>
</dbReference>
<keyword evidence="1" id="KW-0646">Protease inhibitor</keyword>
<dbReference type="InterPro" id="IPR002350">
    <property type="entry name" value="Kazal_dom"/>
</dbReference>
<dbReference type="EMBL" id="HQ833562">
    <property type="protein sequence ID" value="AEW24506.1"/>
    <property type="molecule type" value="mRNA"/>
</dbReference>
<evidence type="ECO:0000256" key="1">
    <source>
        <dbReference type="ARBA" id="ARBA00022690"/>
    </source>
</evidence>
<dbReference type="InterPro" id="IPR050653">
    <property type="entry name" value="Prot_Inhib_GrowthFact_Antg"/>
</dbReference>
<dbReference type="InterPro" id="IPR036058">
    <property type="entry name" value="Kazal_dom_sf"/>
</dbReference>
<keyword evidence="4" id="KW-0732">Signal</keyword>
<gene>
    <name evidence="6" type="primary">KPI</name>
</gene>
<feature type="domain" description="Kazal-like" evidence="5">
    <location>
        <begin position="127"/>
        <end position="172"/>
    </location>
</feature>
<dbReference type="AlphaFoldDB" id="H6TBL5"/>
<proteinExistence type="evidence at transcript level"/>
<dbReference type="GO" id="GO:0005576">
    <property type="term" value="C:extracellular region"/>
    <property type="evidence" value="ECO:0007669"/>
    <property type="project" value="TreeGrafter"/>
</dbReference>
<organism evidence="6">
    <name type="scientific">Eriocheir sinensis</name>
    <name type="common">Chinese mitten crab</name>
    <dbReference type="NCBI Taxonomy" id="95602"/>
    <lineage>
        <taxon>Eukaryota</taxon>
        <taxon>Metazoa</taxon>
        <taxon>Ecdysozoa</taxon>
        <taxon>Arthropoda</taxon>
        <taxon>Crustacea</taxon>
        <taxon>Multicrustacea</taxon>
        <taxon>Malacostraca</taxon>
        <taxon>Eumalacostraca</taxon>
        <taxon>Eucarida</taxon>
        <taxon>Decapoda</taxon>
        <taxon>Pleocyemata</taxon>
        <taxon>Brachyura</taxon>
        <taxon>Eubrachyura</taxon>
        <taxon>Grapsoidea</taxon>
        <taxon>Varunidae</taxon>
        <taxon>Eriocheir</taxon>
    </lineage>
</organism>
<evidence type="ECO:0000256" key="3">
    <source>
        <dbReference type="ARBA" id="ARBA00023157"/>
    </source>
</evidence>
<dbReference type="Pfam" id="PF07648">
    <property type="entry name" value="Kazal_2"/>
    <property type="match status" value="2"/>
</dbReference>
<keyword evidence="2" id="KW-0722">Serine protease inhibitor</keyword>
<feature type="signal peptide" evidence="4">
    <location>
        <begin position="1"/>
        <end position="25"/>
    </location>
</feature>
<evidence type="ECO:0000256" key="2">
    <source>
        <dbReference type="ARBA" id="ARBA00022900"/>
    </source>
</evidence>
<evidence type="ECO:0000256" key="4">
    <source>
        <dbReference type="SAM" id="SignalP"/>
    </source>
</evidence>
<dbReference type="Pfam" id="PF00050">
    <property type="entry name" value="Kazal_1"/>
    <property type="match status" value="2"/>
</dbReference>